<evidence type="ECO:0000313" key="3">
    <source>
        <dbReference type="Proteomes" id="UP001604282"/>
    </source>
</evidence>
<sequence>MGVFSRFRRKKKGTAEDVAEVSAVAEAAETGATDPAEGTEEATEVDGAVTRVAVAGLTAPLRSTGPAGSADCARNAPEAGAVAGAVGAVEIPRQQSAGTAADSDTRPDAEPETDGETGETARR</sequence>
<proteinExistence type="predicted"/>
<accession>A0ABW7C2L4</accession>
<gene>
    <name evidence="2" type="ORF">ACGFYS_27170</name>
</gene>
<keyword evidence="3" id="KW-1185">Reference proteome</keyword>
<comment type="caution">
    <text evidence="2">The sequence shown here is derived from an EMBL/GenBank/DDBJ whole genome shotgun (WGS) entry which is preliminary data.</text>
</comment>
<dbReference type="RefSeq" id="WP_392884267.1">
    <property type="nucleotide sequence ID" value="NZ_JBICZW010000021.1"/>
</dbReference>
<dbReference type="Proteomes" id="UP001604282">
    <property type="component" value="Unassembled WGS sequence"/>
</dbReference>
<feature type="region of interest" description="Disordered" evidence="1">
    <location>
        <begin position="1"/>
        <end position="20"/>
    </location>
</feature>
<evidence type="ECO:0000256" key="1">
    <source>
        <dbReference type="SAM" id="MobiDB-lite"/>
    </source>
</evidence>
<name>A0ABW7C2L4_9ACTN</name>
<feature type="compositionally biased region" description="Basic residues" evidence="1">
    <location>
        <begin position="1"/>
        <end position="12"/>
    </location>
</feature>
<feature type="region of interest" description="Disordered" evidence="1">
    <location>
        <begin position="26"/>
        <end position="46"/>
    </location>
</feature>
<protein>
    <submittedName>
        <fullName evidence="2">Uncharacterized protein</fullName>
    </submittedName>
</protein>
<reference evidence="2 3" key="1">
    <citation type="submission" date="2024-10" db="EMBL/GenBank/DDBJ databases">
        <title>The Natural Products Discovery Center: Release of the First 8490 Sequenced Strains for Exploring Actinobacteria Biosynthetic Diversity.</title>
        <authorList>
            <person name="Kalkreuter E."/>
            <person name="Kautsar S.A."/>
            <person name="Yang D."/>
            <person name="Bader C.D."/>
            <person name="Teijaro C.N."/>
            <person name="Fluegel L."/>
            <person name="Davis C.M."/>
            <person name="Simpson J.R."/>
            <person name="Lauterbach L."/>
            <person name="Steele A.D."/>
            <person name="Gui C."/>
            <person name="Meng S."/>
            <person name="Li G."/>
            <person name="Viehrig K."/>
            <person name="Ye F."/>
            <person name="Su P."/>
            <person name="Kiefer A.F."/>
            <person name="Nichols A."/>
            <person name="Cepeda A.J."/>
            <person name="Yan W."/>
            <person name="Fan B."/>
            <person name="Jiang Y."/>
            <person name="Adhikari A."/>
            <person name="Zheng C.-J."/>
            <person name="Schuster L."/>
            <person name="Cowan T.M."/>
            <person name="Smanski M.J."/>
            <person name="Chevrette M.G."/>
            <person name="De Carvalho L.P.S."/>
            <person name="Shen B."/>
        </authorList>
    </citation>
    <scope>NUCLEOTIDE SEQUENCE [LARGE SCALE GENOMIC DNA]</scope>
    <source>
        <strain evidence="2 3">NPDC048229</strain>
    </source>
</reference>
<evidence type="ECO:0000313" key="2">
    <source>
        <dbReference type="EMBL" id="MFG3192616.1"/>
    </source>
</evidence>
<dbReference type="EMBL" id="JBICZW010000021">
    <property type="protein sequence ID" value="MFG3192616.1"/>
    <property type="molecule type" value="Genomic_DNA"/>
</dbReference>
<feature type="region of interest" description="Disordered" evidence="1">
    <location>
        <begin position="85"/>
        <end position="123"/>
    </location>
</feature>
<organism evidence="2 3">
    <name type="scientific">Streptomyces omiyaensis</name>
    <dbReference type="NCBI Taxonomy" id="68247"/>
    <lineage>
        <taxon>Bacteria</taxon>
        <taxon>Bacillati</taxon>
        <taxon>Actinomycetota</taxon>
        <taxon>Actinomycetes</taxon>
        <taxon>Kitasatosporales</taxon>
        <taxon>Streptomycetaceae</taxon>
        <taxon>Streptomyces</taxon>
    </lineage>
</organism>